<evidence type="ECO:0000256" key="1">
    <source>
        <dbReference type="SAM" id="MobiDB-lite"/>
    </source>
</evidence>
<name>A0A6N2C1Z6_SOLCI</name>
<feature type="compositionally biased region" description="Basic and acidic residues" evidence="1">
    <location>
        <begin position="121"/>
        <end position="131"/>
    </location>
</feature>
<dbReference type="AlphaFoldDB" id="A0A6N2C1Z6"/>
<dbReference type="EMBL" id="RXGB01001062">
    <property type="protein sequence ID" value="TMX00498.1"/>
    <property type="molecule type" value="Genomic_DNA"/>
</dbReference>
<evidence type="ECO:0000313" key="2">
    <source>
        <dbReference type="EMBL" id="TMX00498.1"/>
    </source>
</evidence>
<reference evidence="2" key="1">
    <citation type="submission" date="2019-05" db="EMBL/GenBank/DDBJ databases">
        <title>The de novo reference genome and transcriptome assemblies of the wild tomato species Solanum chilense.</title>
        <authorList>
            <person name="Stam R."/>
            <person name="Nosenko T."/>
            <person name="Hoerger A.C."/>
            <person name="Stephan W."/>
            <person name="Seidel M.A."/>
            <person name="Kuhn J.M.M."/>
            <person name="Haberer G."/>
            <person name="Tellier A."/>
        </authorList>
    </citation>
    <scope>NUCLEOTIDE SEQUENCE</scope>
    <source>
        <tissue evidence="2">Mature leaves</tissue>
    </source>
</reference>
<organism evidence="2">
    <name type="scientific">Solanum chilense</name>
    <name type="common">Tomato</name>
    <name type="synonym">Lycopersicon chilense</name>
    <dbReference type="NCBI Taxonomy" id="4083"/>
    <lineage>
        <taxon>Eukaryota</taxon>
        <taxon>Viridiplantae</taxon>
        <taxon>Streptophyta</taxon>
        <taxon>Embryophyta</taxon>
        <taxon>Tracheophyta</taxon>
        <taxon>Spermatophyta</taxon>
        <taxon>Magnoliopsida</taxon>
        <taxon>eudicotyledons</taxon>
        <taxon>Gunneridae</taxon>
        <taxon>Pentapetalae</taxon>
        <taxon>asterids</taxon>
        <taxon>lamiids</taxon>
        <taxon>Solanales</taxon>
        <taxon>Solanaceae</taxon>
        <taxon>Solanoideae</taxon>
        <taxon>Solaneae</taxon>
        <taxon>Solanum</taxon>
        <taxon>Solanum subgen. Lycopersicon</taxon>
    </lineage>
</organism>
<sequence length="154" mass="17709">MTTQVNRDVGPRVNSHESSRTSRLRDFVRMNLPTILGSKVGGDTIEFLDKARDEMSRFLIGYSDLRKEKCHTAMLHGNMTLSRLIVYAQYIEECKIRRRGRDVKRGRTDEQVQSKFNKKTTNRDIPSDPKANYERGCGSNLTDLLAQIVGRNIF</sequence>
<comment type="caution">
    <text evidence="2">The sequence shown here is derived from an EMBL/GenBank/DDBJ whole genome shotgun (WGS) entry which is preliminary data.</text>
</comment>
<feature type="region of interest" description="Disordered" evidence="1">
    <location>
        <begin position="105"/>
        <end position="131"/>
    </location>
</feature>
<gene>
    <name evidence="2" type="ORF">EJD97_000716</name>
</gene>
<feature type="region of interest" description="Disordered" evidence="1">
    <location>
        <begin position="1"/>
        <end position="22"/>
    </location>
</feature>
<protein>
    <submittedName>
        <fullName evidence="2">Uncharacterized protein</fullName>
    </submittedName>
</protein>
<proteinExistence type="predicted"/>
<accession>A0A6N2C1Z6</accession>